<dbReference type="GO" id="GO:0016831">
    <property type="term" value="F:carboxy-lyase activity"/>
    <property type="evidence" value="ECO:0007669"/>
    <property type="project" value="InterPro"/>
</dbReference>
<gene>
    <name evidence="4" type="ORF">EHQ58_13015</name>
</gene>
<dbReference type="Gene3D" id="3.40.1670.10">
    <property type="entry name" value="UbiD C-terminal domain-like"/>
    <property type="match status" value="1"/>
</dbReference>
<dbReference type="Pfam" id="PF01977">
    <property type="entry name" value="UbiD"/>
    <property type="match status" value="1"/>
</dbReference>
<evidence type="ECO:0000313" key="4">
    <source>
        <dbReference type="EMBL" id="TGL57220.1"/>
    </source>
</evidence>
<dbReference type="InterPro" id="IPR049383">
    <property type="entry name" value="UbiD-like_N"/>
</dbReference>
<dbReference type="NCBIfam" id="TIGR00148">
    <property type="entry name" value="UbiD family decarboxylase"/>
    <property type="match status" value="1"/>
</dbReference>
<dbReference type="PANTHER" id="PTHR30108:SF7">
    <property type="entry name" value="3-POLYPRENYL-4-HYDROXYBENZOATE DECARBOXYLASE"/>
    <property type="match status" value="1"/>
</dbReference>
<evidence type="ECO:0000259" key="3">
    <source>
        <dbReference type="Pfam" id="PF20696"/>
    </source>
</evidence>
<dbReference type="SUPFAM" id="SSF143968">
    <property type="entry name" value="UbiD C-terminal domain-like"/>
    <property type="match status" value="2"/>
</dbReference>
<dbReference type="GO" id="GO:0005737">
    <property type="term" value="C:cytoplasm"/>
    <property type="evidence" value="ECO:0007669"/>
    <property type="project" value="TreeGrafter"/>
</dbReference>
<keyword evidence="5" id="KW-1185">Reference proteome</keyword>
<feature type="domain" description="3-octaprenyl-4-hydroxybenzoate carboxy-lyase-like Rift-related" evidence="1">
    <location>
        <begin position="133"/>
        <end position="316"/>
    </location>
</feature>
<dbReference type="OrthoDB" id="9809841at2"/>
<proteinExistence type="predicted"/>
<sequence>MNAIRNTSQFVKLLHNEKELFVFSEPVDPYLELAEIQRRVVARKGPALLFSNVKGTSFPVATNLYGSEKRIHLAFGDKPVQTIQRLTRLVKELLPPKMDTLWKERSLGLLPFLVGLKKVRRAEVLRNTLGPKGLLELPHFVSWPEDGGPFVTLPLVYTESPSNGKGNLGMYRIQLFDEKTAGMHIQIHRGGGFHHHEAELLGQSLPAHVYVGGPPALTIAAVAPLPEEIPELVFASFLMGEKLKITRDNKISPYPIVADADFAIIGNIPAGKRKLEGPFGDHYGYYSLAHEYPYLDVTSVHHRKDAIWAATVVGRPPQEDHYIAEFLQDLLSPLFPLVMPQVVNIWAYEESGVHSLAGAVVKERYYKEAFTGALRIMGEGQLSLTKCLLVTNERINLKNFYETFKTVVERCDTETDVHIFSHISQDTLDYTSGKVNKGSKMLILGVSETGEPKYKNLPNSFERSFQNKSFKKAKTFMPGVLIVEGDPFYQGEENLAKKLLEENLSGFRFVFLVDDANDTGKSDHDFIWTVFTRMEPARDVYSRHVVENNHIRHIAPIVIDARMKPWIPDVLIPLEETVRAVDQKFGKIIDSIC</sequence>
<feature type="domain" description="3-octaprenyl-4-hydroxybenzoate carboxy-lyase-like N-terminal" evidence="2">
    <location>
        <begin position="12"/>
        <end position="88"/>
    </location>
</feature>
<dbReference type="EMBL" id="RQGD01000035">
    <property type="protein sequence ID" value="TGL57220.1"/>
    <property type="molecule type" value="Genomic_DNA"/>
</dbReference>
<evidence type="ECO:0000259" key="2">
    <source>
        <dbReference type="Pfam" id="PF20695"/>
    </source>
</evidence>
<protein>
    <submittedName>
        <fullName evidence="4">UbiD family decarboxylase</fullName>
    </submittedName>
</protein>
<dbReference type="InterPro" id="IPR049381">
    <property type="entry name" value="UbiD-like_C"/>
</dbReference>
<dbReference type="Pfam" id="PF20695">
    <property type="entry name" value="UbiD_N"/>
    <property type="match status" value="1"/>
</dbReference>
<reference evidence="4" key="1">
    <citation type="journal article" date="2019" name="PLoS Negl. Trop. Dis.">
        <title>Revisiting the worldwide diversity of Leptospira species in the environment.</title>
        <authorList>
            <person name="Vincent A.T."/>
            <person name="Schiettekatte O."/>
            <person name="Bourhy P."/>
            <person name="Veyrier F.J."/>
            <person name="Picardeau M."/>
        </authorList>
    </citation>
    <scope>NUCLEOTIDE SEQUENCE [LARGE SCALE GENOMIC DNA]</scope>
    <source>
        <strain evidence="4">201702476</strain>
    </source>
</reference>
<name>A0A4R9JW52_9LEPT</name>
<dbReference type="AlphaFoldDB" id="A0A4R9JW52"/>
<organism evidence="4 5">
    <name type="scientific">Leptospira ognonensis</name>
    <dbReference type="NCBI Taxonomy" id="2484945"/>
    <lineage>
        <taxon>Bacteria</taxon>
        <taxon>Pseudomonadati</taxon>
        <taxon>Spirochaetota</taxon>
        <taxon>Spirochaetia</taxon>
        <taxon>Leptospirales</taxon>
        <taxon>Leptospiraceae</taxon>
        <taxon>Leptospira</taxon>
    </lineage>
</organism>
<feature type="domain" description="3-octaprenyl-4-hydroxybenzoate carboxy-lyase-like C-terminal" evidence="3">
    <location>
        <begin position="321"/>
        <end position="443"/>
    </location>
</feature>
<dbReference type="Pfam" id="PF20696">
    <property type="entry name" value="UbiD_C"/>
    <property type="match status" value="1"/>
</dbReference>
<dbReference type="PANTHER" id="PTHR30108">
    <property type="entry name" value="3-OCTAPRENYL-4-HYDROXYBENZOATE CARBOXY-LYASE-RELATED"/>
    <property type="match status" value="1"/>
</dbReference>
<evidence type="ECO:0000313" key="5">
    <source>
        <dbReference type="Proteomes" id="UP000297693"/>
    </source>
</evidence>
<dbReference type="SUPFAM" id="SSF50475">
    <property type="entry name" value="FMN-binding split barrel"/>
    <property type="match status" value="1"/>
</dbReference>
<dbReference type="InterPro" id="IPR002830">
    <property type="entry name" value="UbiD"/>
</dbReference>
<dbReference type="Proteomes" id="UP000297693">
    <property type="component" value="Unassembled WGS sequence"/>
</dbReference>
<evidence type="ECO:0000259" key="1">
    <source>
        <dbReference type="Pfam" id="PF01977"/>
    </source>
</evidence>
<dbReference type="RefSeq" id="WP_135624344.1">
    <property type="nucleotide sequence ID" value="NZ_RQGD01000035.1"/>
</dbReference>
<accession>A0A4R9JW52</accession>
<dbReference type="InterPro" id="IPR048304">
    <property type="entry name" value="UbiD_Rift_dom"/>
</dbReference>
<comment type="caution">
    <text evidence="4">The sequence shown here is derived from an EMBL/GenBank/DDBJ whole genome shotgun (WGS) entry which is preliminary data.</text>
</comment>